<dbReference type="EMBL" id="CAJVPU010010075">
    <property type="protein sequence ID" value="CAG8601784.1"/>
    <property type="molecule type" value="Genomic_DNA"/>
</dbReference>
<reference evidence="1" key="1">
    <citation type="submission" date="2021-06" db="EMBL/GenBank/DDBJ databases">
        <authorList>
            <person name="Kallberg Y."/>
            <person name="Tangrot J."/>
            <person name="Rosling A."/>
        </authorList>
    </citation>
    <scope>NUCLEOTIDE SEQUENCE</scope>
    <source>
        <strain evidence="1">IL203A</strain>
    </source>
</reference>
<proteinExistence type="predicted"/>
<comment type="caution">
    <text evidence="1">The sequence shown here is derived from an EMBL/GenBank/DDBJ whole genome shotgun (WGS) entry which is preliminary data.</text>
</comment>
<evidence type="ECO:0000313" key="2">
    <source>
        <dbReference type="Proteomes" id="UP000789702"/>
    </source>
</evidence>
<protein>
    <submittedName>
        <fullName evidence="1">1524_t:CDS:1</fullName>
    </submittedName>
</protein>
<accession>A0ACA9MVV8</accession>
<organism evidence="1 2">
    <name type="scientific">Dentiscutata heterogama</name>
    <dbReference type="NCBI Taxonomy" id="1316150"/>
    <lineage>
        <taxon>Eukaryota</taxon>
        <taxon>Fungi</taxon>
        <taxon>Fungi incertae sedis</taxon>
        <taxon>Mucoromycota</taxon>
        <taxon>Glomeromycotina</taxon>
        <taxon>Glomeromycetes</taxon>
        <taxon>Diversisporales</taxon>
        <taxon>Gigasporaceae</taxon>
        <taxon>Dentiscutata</taxon>
    </lineage>
</organism>
<gene>
    <name evidence="1" type="ORF">DHETER_LOCUS7279</name>
</gene>
<keyword evidence="2" id="KW-1185">Reference proteome</keyword>
<dbReference type="Proteomes" id="UP000789702">
    <property type="component" value="Unassembled WGS sequence"/>
</dbReference>
<name>A0ACA9MVV8_9GLOM</name>
<sequence>MYPSGIVLDKDGKPCRVCTAFRNWTKQEKKKQHDSSTSHTNSNNSKTNSAEATETIGSVISTNSSDSTLPPDCPPDVEQLGRSTWTFLHTMAAYYPEVPSYAQQRSMKTFLSTFSQFYPCDHCAEHLREEMKSKPPRVESRWALGKWLCEMHNIVNERLGKDIFDCNKIDERWKDGPKDGRSTLYFGEHSVGIKHWRLAKNVHRYISSLYALRETRV</sequence>
<evidence type="ECO:0000313" key="1">
    <source>
        <dbReference type="EMBL" id="CAG8601784.1"/>
    </source>
</evidence>